<dbReference type="Proteomes" id="UP000186594">
    <property type="component" value="Unassembled WGS sequence"/>
</dbReference>
<gene>
    <name evidence="5" type="ORF">NEOLI_004681</name>
</gene>
<accession>A0A1U7LR05</accession>
<sequence>MEDFGGYTQNGQGNPYITGDPTANFTHHPQSHPIPQPDLTPGAAFFHSLDQTQQQRQPSQQFVHPSFEQNGFYAIAPQTYFSHPDSMSANNHQMGLAMQYPQMQQLFPFASISSATPESYLQQPMDFQYGSRLPNQYAGPVRLSLDPQSQHNQPQSQFEIYQPEVKARANITDEHRKFLELKFAETPYPSSEEKAAIGAQIGLQSDVITRWYERQRKVLGIRKDKLLQNSSLSTLQISALPTQEIVNKRSRSQADDSDDILSPQMHQGIAKVLPFGSLPLIRKTPEEVIKSSSLLKETLVHCVSRTSSYNSKEGIRFVFEVMKIATTDAQKLIILHGIRDNAKKEPLQLSVGALRVVLIYSLSETQILARMRNWFTSAIKEKSLQMLVACLEVFKKMPLTSEALANVKLAKPILLALKKYPESSAVGALSKHLIPLAQKATSESSAS</sequence>
<reference evidence="5 6" key="1">
    <citation type="submission" date="2016-04" db="EMBL/GenBank/DDBJ databases">
        <title>Evolutionary innovation and constraint leading to complex multicellularity in the Ascomycota.</title>
        <authorList>
            <person name="Cisse O."/>
            <person name="Nguyen A."/>
            <person name="Hewitt D.A."/>
            <person name="Jedd G."/>
            <person name="Stajich J.E."/>
        </authorList>
    </citation>
    <scope>NUCLEOTIDE SEQUENCE [LARGE SCALE GENOMIC DNA]</scope>
    <source>
        <strain evidence="5 6">DAH-3</strain>
    </source>
</reference>
<dbReference type="AlphaFoldDB" id="A0A1U7LR05"/>
<evidence type="ECO:0000313" key="5">
    <source>
        <dbReference type="EMBL" id="OLL25074.1"/>
    </source>
</evidence>
<name>A0A1U7LR05_NEOID</name>
<evidence type="ECO:0000256" key="3">
    <source>
        <dbReference type="SAM" id="MobiDB-lite"/>
    </source>
</evidence>
<keyword evidence="6" id="KW-1185">Reference proteome</keyword>
<feature type="compositionally biased region" description="Polar residues" evidence="3">
    <location>
        <begin position="7"/>
        <end position="28"/>
    </location>
</feature>
<dbReference type="InterPro" id="IPR009057">
    <property type="entry name" value="Homeodomain-like_sf"/>
</dbReference>
<dbReference type="GO" id="GO:0005634">
    <property type="term" value="C:nucleus"/>
    <property type="evidence" value="ECO:0007669"/>
    <property type="project" value="UniProtKB-SubCell"/>
</dbReference>
<dbReference type="STRING" id="1198029.A0A1U7LR05"/>
<evidence type="ECO:0000256" key="2">
    <source>
        <dbReference type="RuleBase" id="RU000682"/>
    </source>
</evidence>
<comment type="caution">
    <text evidence="5">The sequence shown here is derived from an EMBL/GenBank/DDBJ whole genome shotgun (WGS) entry which is preliminary data.</text>
</comment>
<protein>
    <submittedName>
        <fullName evidence="5">Cleavage and polyadenylation factor complex subunit</fullName>
    </submittedName>
</protein>
<comment type="subcellular location">
    <subcellularLocation>
        <location evidence="1 2">Nucleus</location>
    </subcellularLocation>
</comment>
<dbReference type="EMBL" id="LXFE01000508">
    <property type="protein sequence ID" value="OLL25074.1"/>
    <property type="molecule type" value="Genomic_DNA"/>
</dbReference>
<dbReference type="InterPro" id="IPR001356">
    <property type="entry name" value="HD"/>
</dbReference>
<dbReference type="SMART" id="SM00389">
    <property type="entry name" value="HOX"/>
    <property type="match status" value="1"/>
</dbReference>
<proteinExistence type="predicted"/>
<evidence type="ECO:0000259" key="4">
    <source>
        <dbReference type="PROSITE" id="PS50071"/>
    </source>
</evidence>
<dbReference type="PROSITE" id="PS50071">
    <property type="entry name" value="HOMEOBOX_2"/>
    <property type="match status" value="1"/>
</dbReference>
<dbReference type="Gene3D" id="1.10.10.60">
    <property type="entry name" value="Homeodomain-like"/>
    <property type="match status" value="1"/>
</dbReference>
<feature type="domain" description="Homeobox" evidence="4">
    <location>
        <begin position="162"/>
        <end position="216"/>
    </location>
</feature>
<keyword evidence="1 2" id="KW-0238">DNA-binding</keyword>
<dbReference type="GO" id="GO:0003677">
    <property type="term" value="F:DNA binding"/>
    <property type="evidence" value="ECO:0007669"/>
    <property type="project" value="UniProtKB-UniRule"/>
</dbReference>
<organism evidence="5 6">
    <name type="scientific">Neolecta irregularis (strain DAH-3)</name>
    <dbReference type="NCBI Taxonomy" id="1198029"/>
    <lineage>
        <taxon>Eukaryota</taxon>
        <taxon>Fungi</taxon>
        <taxon>Dikarya</taxon>
        <taxon>Ascomycota</taxon>
        <taxon>Taphrinomycotina</taxon>
        <taxon>Neolectales</taxon>
        <taxon>Neolectaceae</taxon>
        <taxon>Neolecta</taxon>
    </lineage>
</organism>
<dbReference type="Pfam" id="PF00046">
    <property type="entry name" value="Homeodomain"/>
    <property type="match status" value="1"/>
</dbReference>
<keyword evidence="1 2" id="KW-0539">Nucleus</keyword>
<evidence type="ECO:0000313" key="6">
    <source>
        <dbReference type="Proteomes" id="UP000186594"/>
    </source>
</evidence>
<dbReference type="SUPFAM" id="SSF46689">
    <property type="entry name" value="Homeodomain-like"/>
    <property type="match status" value="1"/>
</dbReference>
<feature type="DNA-binding region" description="Homeobox" evidence="1">
    <location>
        <begin position="164"/>
        <end position="217"/>
    </location>
</feature>
<evidence type="ECO:0000256" key="1">
    <source>
        <dbReference type="PROSITE-ProRule" id="PRU00108"/>
    </source>
</evidence>
<keyword evidence="1 2" id="KW-0371">Homeobox</keyword>
<feature type="region of interest" description="Disordered" evidence="3">
    <location>
        <begin position="1"/>
        <end position="41"/>
    </location>
</feature>